<dbReference type="Pfam" id="PF03364">
    <property type="entry name" value="Polyketide_cyc"/>
    <property type="match status" value="1"/>
</dbReference>
<keyword evidence="3" id="KW-1185">Reference proteome</keyword>
<gene>
    <name evidence="2" type="primary">g7688</name>
    <name evidence="2" type="ORF">VP750_LOCUS6581</name>
</gene>
<dbReference type="EMBL" id="CAXHTA020000011">
    <property type="protein sequence ID" value="CAL5224922.1"/>
    <property type="molecule type" value="Genomic_DNA"/>
</dbReference>
<dbReference type="SUPFAM" id="SSF55961">
    <property type="entry name" value="Bet v1-like"/>
    <property type="match status" value="1"/>
</dbReference>
<name>A0ABP1G537_9CHLO</name>
<dbReference type="PANTHER" id="PTHR31385">
    <property type="entry name" value="PUTATIVE (DUF220)-RELATED"/>
    <property type="match status" value="1"/>
</dbReference>
<accession>A0ABP1G537</accession>
<comment type="caution">
    <text evidence="2">The sequence shown here is derived from an EMBL/GenBank/DDBJ whole genome shotgun (WGS) entry which is preliminary data.</text>
</comment>
<proteinExistence type="predicted"/>
<feature type="domain" description="Coenzyme Q-binding protein COQ10 START" evidence="1">
    <location>
        <begin position="33"/>
        <end position="146"/>
    </location>
</feature>
<dbReference type="Proteomes" id="UP001497392">
    <property type="component" value="Unassembled WGS sequence"/>
</dbReference>
<sequence length="174" mass="19440">MAGGVPVACAPTINSVDYQAGLYTIHGSLHIDLSEEAVLDVLTDYDGLSRIYNNIEDSQVLVNGSQKQVLQTCRWEFLVFSGTFETRLTVHEARQHGEVVFNLISSSFMRQFQGAWKVTSLAGGGCRVQHRLSVQPSLAPPEALASYTKKIFVRQVERLLEDLSRELCRVRAQR</sequence>
<organism evidence="2 3">
    <name type="scientific">Coccomyxa viridis</name>
    <dbReference type="NCBI Taxonomy" id="1274662"/>
    <lineage>
        <taxon>Eukaryota</taxon>
        <taxon>Viridiplantae</taxon>
        <taxon>Chlorophyta</taxon>
        <taxon>core chlorophytes</taxon>
        <taxon>Trebouxiophyceae</taxon>
        <taxon>Trebouxiophyceae incertae sedis</taxon>
        <taxon>Coccomyxaceae</taxon>
        <taxon>Coccomyxa</taxon>
    </lineage>
</organism>
<evidence type="ECO:0000313" key="3">
    <source>
        <dbReference type="Proteomes" id="UP001497392"/>
    </source>
</evidence>
<dbReference type="InterPro" id="IPR023393">
    <property type="entry name" value="START-like_dom_sf"/>
</dbReference>
<evidence type="ECO:0000313" key="2">
    <source>
        <dbReference type="EMBL" id="CAL5224922.1"/>
    </source>
</evidence>
<evidence type="ECO:0000259" key="1">
    <source>
        <dbReference type="Pfam" id="PF03364"/>
    </source>
</evidence>
<dbReference type="InterPro" id="IPR005031">
    <property type="entry name" value="COQ10_START"/>
</dbReference>
<dbReference type="Gene3D" id="3.30.530.20">
    <property type="match status" value="1"/>
</dbReference>
<reference evidence="2 3" key="1">
    <citation type="submission" date="2024-06" db="EMBL/GenBank/DDBJ databases">
        <authorList>
            <person name="Kraege A."/>
            <person name="Thomma B."/>
        </authorList>
    </citation>
    <scope>NUCLEOTIDE SEQUENCE [LARGE SCALE GENOMIC DNA]</scope>
</reference>
<dbReference type="PANTHER" id="PTHR31385:SF1">
    <property type="entry name" value="PUTATIVE (DUF220)-RELATED"/>
    <property type="match status" value="1"/>
</dbReference>
<protein>
    <submittedName>
        <fullName evidence="2">G7688 protein</fullName>
    </submittedName>
</protein>